<dbReference type="Proteomes" id="UP000011014">
    <property type="component" value="Unassembled WGS sequence"/>
</dbReference>
<evidence type="ECO:0000256" key="4">
    <source>
        <dbReference type="ARBA" id="ARBA00022832"/>
    </source>
</evidence>
<gene>
    <name evidence="10" type="ORF">GSOID_T00029189001</name>
</gene>
<dbReference type="Gene3D" id="3.30.300.30">
    <property type="match status" value="1"/>
</dbReference>
<accession>E4Y8L4</accession>
<evidence type="ECO:0000256" key="6">
    <source>
        <dbReference type="ARBA" id="ARBA00023098"/>
    </source>
</evidence>
<dbReference type="InterPro" id="IPR042099">
    <property type="entry name" value="ANL_N_sf"/>
</dbReference>
<evidence type="ECO:0000256" key="8">
    <source>
        <dbReference type="ARBA" id="ARBA00026121"/>
    </source>
</evidence>
<dbReference type="GO" id="GO:0005783">
    <property type="term" value="C:endoplasmic reticulum"/>
    <property type="evidence" value="ECO:0007669"/>
    <property type="project" value="TreeGrafter"/>
</dbReference>
<evidence type="ECO:0000313" key="10">
    <source>
        <dbReference type="EMBL" id="CBY31964.1"/>
    </source>
</evidence>
<keyword evidence="2" id="KW-0436">Ligase</keyword>
<comment type="catalytic activity">
    <reaction evidence="7">
        <text>a long-chain fatty acid + ATP + CoA = a long-chain fatty acyl-CoA + AMP + diphosphate</text>
        <dbReference type="Rhea" id="RHEA:15421"/>
        <dbReference type="ChEBI" id="CHEBI:30616"/>
        <dbReference type="ChEBI" id="CHEBI:33019"/>
        <dbReference type="ChEBI" id="CHEBI:57287"/>
        <dbReference type="ChEBI" id="CHEBI:57560"/>
        <dbReference type="ChEBI" id="CHEBI:83139"/>
        <dbReference type="ChEBI" id="CHEBI:456215"/>
        <dbReference type="EC" id="6.2.1.3"/>
    </reaction>
    <physiologicalReaction direction="left-to-right" evidence="7">
        <dbReference type="Rhea" id="RHEA:15422"/>
    </physiologicalReaction>
</comment>
<dbReference type="GO" id="GO:0004467">
    <property type="term" value="F:long-chain fatty acid-CoA ligase activity"/>
    <property type="evidence" value="ECO:0007669"/>
    <property type="project" value="UniProtKB-EC"/>
</dbReference>
<evidence type="ECO:0000256" key="2">
    <source>
        <dbReference type="ARBA" id="ARBA00022598"/>
    </source>
</evidence>
<dbReference type="GO" id="GO:0016020">
    <property type="term" value="C:membrane"/>
    <property type="evidence" value="ECO:0007669"/>
    <property type="project" value="TreeGrafter"/>
</dbReference>
<evidence type="ECO:0000256" key="5">
    <source>
        <dbReference type="ARBA" id="ARBA00022840"/>
    </source>
</evidence>
<dbReference type="PANTHER" id="PTHR43272">
    <property type="entry name" value="LONG-CHAIN-FATTY-ACID--COA LIGASE"/>
    <property type="match status" value="1"/>
</dbReference>
<dbReference type="Pfam" id="PF23562">
    <property type="entry name" value="AMP-binding_C_3"/>
    <property type="match status" value="1"/>
</dbReference>
<comment type="similarity">
    <text evidence="1">Belongs to the ATP-dependent AMP-binding enzyme family.</text>
</comment>
<dbReference type="PANTHER" id="PTHR43272:SF33">
    <property type="entry name" value="AMP-BINDING DOMAIN-CONTAINING PROTEIN-RELATED"/>
    <property type="match status" value="1"/>
</dbReference>
<name>E4Y8L4_OIKDI</name>
<dbReference type="InterPro" id="IPR045851">
    <property type="entry name" value="AMP-bd_C_sf"/>
</dbReference>
<reference evidence="10" key="1">
    <citation type="journal article" date="2010" name="Science">
        <title>Plasticity of animal genome architecture unmasked by rapid evolution of a pelagic tunicate.</title>
        <authorList>
            <person name="Denoeud F."/>
            <person name="Henriet S."/>
            <person name="Mungpakdee S."/>
            <person name="Aury J.M."/>
            <person name="Da Silva C."/>
            <person name="Brinkmann H."/>
            <person name="Mikhaleva J."/>
            <person name="Olsen L.C."/>
            <person name="Jubin C."/>
            <person name="Canestro C."/>
            <person name="Bouquet J.M."/>
            <person name="Danks G."/>
            <person name="Poulain J."/>
            <person name="Campsteijn C."/>
            <person name="Adamski M."/>
            <person name="Cross I."/>
            <person name="Yadetie F."/>
            <person name="Muffato M."/>
            <person name="Louis A."/>
            <person name="Butcher S."/>
            <person name="Tsagkogeorga G."/>
            <person name="Konrad A."/>
            <person name="Singh S."/>
            <person name="Jensen M.F."/>
            <person name="Cong E.H."/>
            <person name="Eikeseth-Otteraa H."/>
            <person name="Noel B."/>
            <person name="Anthouard V."/>
            <person name="Porcel B.M."/>
            <person name="Kachouri-Lafond R."/>
            <person name="Nishino A."/>
            <person name="Ugolini M."/>
            <person name="Chourrout P."/>
            <person name="Nishida H."/>
            <person name="Aasland R."/>
            <person name="Huzurbazar S."/>
            <person name="Westhof E."/>
            <person name="Delsuc F."/>
            <person name="Lehrach H."/>
            <person name="Reinhardt R."/>
            <person name="Weissenbach J."/>
            <person name="Roy S.W."/>
            <person name="Artiguenave F."/>
            <person name="Postlethwait J.H."/>
            <person name="Manak J.R."/>
            <person name="Thompson E.M."/>
            <person name="Jaillon O."/>
            <person name="Du Pasquier L."/>
            <person name="Boudinot P."/>
            <person name="Liberles D.A."/>
            <person name="Volff J.N."/>
            <person name="Philippe H."/>
            <person name="Lenhard B."/>
            <person name="Roest Crollius H."/>
            <person name="Wincker P."/>
            <person name="Chourrout D."/>
        </authorList>
    </citation>
    <scope>NUCLEOTIDE SEQUENCE [LARGE SCALE GENOMIC DNA]</scope>
</reference>
<keyword evidence="5" id="KW-0067">ATP-binding</keyword>
<evidence type="ECO:0000259" key="9">
    <source>
        <dbReference type="Pfam" id="PF00501"/>
    </source>
</evidence>
<evidence type="ECO:0000256" key="7">
    <source>
        <dbReference type="ARBA" id="ARBA00024484"/>
    </source>
</evidence>
<evidence type="ECO:0000256" key="3">
    <source>
        <dbReference type="ARBA" id="ARBA00022741"/>
    </source>
</evidence>
<dbReference type="PROSITE" id="PS00455">
    <property type="entry name" value="AMP_BINDING"/>
    <property type="match status" value="1"/>
</dbReference>
<dbReference type="SUPFAM" id="SSF56801">
    <property type="entry name" value="Acetyl-CoA synthetase-like"/>
    <property type="match status" value="1"/>
</dbReference>
<keyword evidence="4" id="KW-0276">Fatty acid metabolism</keyword>
<dbReference type="InterPro" id="IPR000873">
    <property type="entry name" value="AMP-dep_synth/lig_dom"/>
</dbReference>
<keyword evidence="6" id="KW-0443">Lipid metabolism</keyword>
<dbReference type="AlphaFoldDB" id="E4Y8L4"/>
<feature type="domain" description="AMP-dependent synthetase/ligase" evidence="9">
    <location>
        <begin position="34"/>
        <end position="381"/>
    </location>
</feature>
<dbReference type="EMBL" id="FN654324">
    <property type="protein sequence ID" value="CBY31964.1"/>
    <property type="molecule type" value="Genomic_DNA"/>
</dbReference>
<proteinExistence type="inferred from homology"/>
<dbReference type="Gene3D" id="3.40.50.12780">
    <property type="entry name" value="N-terminal domain of ligase-like"/>
    <property type="match status" value="1"/>
</dbReference>
<evidence type="ECO:0000256" key="1">
    <source>
        <dbReference type="ARBA" id="ARBA00006432"/>
    </source>
</evidence>
<dbReference type="Pfam" id="PF00501">
    <property type="entry name" value="AMP-binding"/>
    <property type="match status" value="1"/>
</dbReference>
<keyword evidence="3" id="KW-0547">Nucleotide-binding</keyword>
<dbReference type="InterPro" id="IPR020845">
    <property type="entry name" value="AMP-binding_CS"/>
</dbReference>
<dbReference type="GO" id="GO:0005524">
    <property type="term" value="F:ATP binding"/>
    <property type="evidence" value="ECO:0007669"/>
    <property type="project" value="UniProtKB-KW"/>
</dbReference>
<protein>
    <recommendedName>
        <fullName evidence="8">long-chain-fatty-acid--CoA ligase</fullName>
        <ecNumber evidence="8">6.2.1.3</ecNumber>
    </recommendedName>
</protein>
<sequence>MLTMNQFLIVYKDKKKKRRKVKKMTKTKHYPAISLYDTLGKDAVSYILNHIEAKCVFVGDEKKLEDILSILDELRFLEVIVTFEGSGWKIVLSLYRILCTVDTVSVKSGRGFEYSNEKNLRSPAKDIATINYTSGTTGNPKGAVLSHENVTTLALGIITWFLPLPVNSDDRWFSYLPMAHVFERSVRCILFTIGGQFWFSSGNLVKLLDELAIVQPTVFGTVPRVTNRLYDRIKAAMAESPLKSWLISSAQVAKRNLLDRGIVTRSTWWDYFVLSKLQKLVGGKVHTWVSGAAPLVIDPKVRAFVREVFGCHVIESYGTTENVGCGCATTFVNFTKDDGSVGPPQPWNDVKLASVPDMDYFAEDMCGEICFRGANNMIGYFKEPEMTKEAIDSDGWLHTGDIGRWDELGNLHIFDRKKNIYKLAQGEYISPEKIEGVLAKHPLVEQIFVWGSSYHHFNIAVLVFSKEFLQKKFSTKTSVESLIQNEEVLAWVHDEMEQYGRSEGLKGFEIPKRIILEKIQFTVDNKLLTPTQKAKRPAIYKKYKTQIDDLYCQ</sequence>
<organism evidence="10">
    <name type="scientific">Oikopleura dioica</name>
    <name type="common">Tunicate</name>
    <dbReference type="NCBI Taxonomy" id="34765"/>
    <lineage>
        <taxon>Eukaryota</taxon>
        <taxon>Metazoa</taxon>
        <taxon>Chordata</taxon>
        <taxon>Tunicata</taxon>
        <taxon>Appendicularia</taxon>
        <taxon>Copelata</taxon>
        <taxon>Oikopleuridae</taxon>
        <taxon>Oikopleura</taxon>
    </lineage>
</organism>
<dbReference type="EC" id="6.2.1.3" evidence="8"/>